<evidence type="ECO:0000313" key="3">
    <source>
        <dbReference type="Proteomes" id="UP000515123"/>
    </source>
</evidence>
<dbReference type="SUPFAM" id="SSF48371">
    <property type="entry name" value="ARM repeat"/>
    <property type="match status" value="2"/>
</dbReference>
<dbReference type="Gene3D" id="1.25.10.10">
    <property type="entry name" value="Leucine-rich Repeat Variant"/>
    <property type="match status" value="2"/>
</dbReference>
<dbReference type="RefSeq" id="XP_020102333.1">
    <property type="nucleotide sequence ID" value="XM_020246744.1"/>
</dbReference>
<dbReference type="SMART" id="SM00185">
    <property type="entry name" value="ARM"/>
    <property type="match status" value="5"/>
</dbReference>
<keyword evidence="3" id="KW-1185">Reference proteome</keyword>
<organism evidence="5">
    <name type="scientific">Ananas comosus</name>
    <name type="common">Pineapple</name>
    <name type="synonym">Ananas ananas</name>
    <dbReference type="NCBI Taxonomy" id="4615"/>
    <lineage>
        <taxon>Eukaryota</taxon>
        <taxon>Viridiplantae</taxon>
        <taxon>Streptophyta</taxon>
        <taxon>Embryophyta</taxon>
        <taxon>Tracheophyta</taxon>
        <taxon>Spermatophyta</taxon>
        <taxon>Magnoliopsida</taxon>
        <taxon>Liliopsida</taxon>
        <taxon>Poales</taxon>
        <taxon>Bromeliaceae</taxon>
        <taxon>Bromelioideae</taxon>
        <taxon>Ananas</taxon>
    </lineage>
</organism>
<dbReference type="PANTHER" id="PTHR46043">
    <property type="entry name" value="ARM REPEAT SUPERFAMILY PROTEIN"/>
    <property type="match status" value="1"/>
</dbReference>
<dbReference type="InterPro" id="IPR011989">
    <property type="entry name" value="ARM-like"/>
</dbReference>
<sequence>MTNVAEDDADPLAIILHRLLPLLLAAALSVKTFVSRWRLVHSNLLRLQSLLSGSSCCHPLFVCLVRSLVPELSGLLSLSRRCLDPSLPDGKLHLQSDLDIASSTLALRLHDLGLLLLHSTSASSAIVLPVPSPSASRADVVLFVRDAFARLQIGGLDLKLDALQSLQDLLNSGAAAAAEIVAGEGATTAAVLRLLDHPVLRDRAAALTASLAAASAASRRAVFDEGGLGPLLRLLDPSLAAPAAARDRAAAAVAAFAADPASAWGVAAYGGVPILVAACRGDGSVSPSARALAAAALRNLAAADDARAAMVEEGAVPTLADLVVSGTPDARRNAALCLLSLASAADDRIRSTLIQESALQRLLQSLVHDNSHNSSSSSSDQELQEIVLKAIQALSPHPACSRILRSSPQFFAQLADLVRRSGSVTAAALLGDLSPDDDAANRSLALCMSALVRMMESSKPPTAQETAARALARLLSVKSNRRELARDEKSVMRLVQMLDPRNEDVAKRFPVSVVLAMTAGGGSGARKRLTEAGACQALQKLAAGGSDGDVAAGARKALQRISGNRFRSLFSIGWSN</sequence>
<dbReference type="InterPro" id="IPR054296">
    <property type="entry name" value="DUF7032"/>
</dbReference>
<evidence type="ECO:0000313" key="5">
    <source>
        <dbReference type="RefSeq" id="XP_020102333.1"/>
    </source>
</evidence>
<dbReference type="Pfam" id="PF23005">
    <property type="entry name" value="DUF7032"/>
    <property type="match status" value="1"/>
</dbReference>
<dbReference type="InterPro" id="IPR016024">
    <property type="entry name" value="ARM-type_fold"/>
</dbReference>
<feature type="domain" description="DUF7032" evidence="2">
    <location>
        <begin position="17"/>
        <end position="116"/>
    </location>
</feature>
<feature type="repeat" description="ARM" evidence="1">
    <location>
        <begin position="270"/>
        <end position="315"/>
    </location>
</feature>
<dbReference type="Gramene" id="Aco024020.1.mrna1">
    <property type="protein sequence ID" value="Aco024020.1.mrna1.cds1"/>
    <property type="gene ID" value="Aco024020.1.path1"/>
</dbReference>
<dbReference type="PROSITE" id="PS50176">
    <property type="entry name" value="ARM_REPEAT"/>
    <property type="match status" value="1"/>
</dbReference>
<dbReference type="PANTHER" id="PTHR46043:SF2">
    <property type="entry name" value="ARM REPEAT SUPERFAMILY PROTEIN"/>
    <property type="match status" value="1"/>
</dbReference>
<evidence type="ECO:0000313" key="4">
    <source>
        <dbReference type="RefSeq" id="XP_020102332.1"/>
    </source>
</evidence>
<evidence type="ECO:0000259" key="2">
    <source>
        <dbReference type="Pfam" id="PF23005"/>
    </source>
</evidence>
<gene>
    <name evidence="4 5" type="primary">LOC109719904</name>
</gene>
<dbReference type="InterPro" id="IPR000225">
    <property type="entry name" value="Armadillo"/>
</dbReference>
<dbReference type="Proteomes" id="UP000515123">
    <property type="component" value="Linkage group 14"/>
</dbReference>
<proteinExistence type="predicted"/>
<dbReference type="OrthoDB" id="7537227at2759"/>
<dbReference type="GeneID" id="109719904"/>
<accession>A0A6P5G929</accession>
<evidence type="ECO:0000256" key="1">
    <source>
        <dbReference type="PROSITE-ProRule" id="PRU00259"/>
    </source>
</evidence>
<reference evidence="3" key="1">
    <citation type="journal article" date="2015" name="Nat. Genet.">
        <title>The pineapple genome and the evolution of CAM photosynthesis.</title>
        <authorList>
            <person name="Ming R."/>
            <person name="VanBuren R."/>
            <person name="Wai C.M."/>
            <person name="Tang H."/>
            <person name="Schatz M.C."/>
            <person name="Bowers J.E."/>
            <person name="Lyons E."/>
            <person name="Wang M.L."/>
            <person name="Chen J."/>
            <person name="Biggers E."/>
            <person name="Zhang J."/>
            <person name="Huang L."/>
            <person name="Zhang L."/>
            <person name="Miao W."/>
            <person name="Zhang J."/>
            <person name="Ye Z."/>
            <person name="Miao C."/>
            <person name="Lin Z."/>
            <person name="Wang H."/>
            <person name="Zhou H."/>
            <person name="Yim W.C."/>
            <person name="Priest H.D."/>
            <person name="Zheng C."/>
            <person name="Woodhouse M."/>
            <person name="Edger P.P."/>
            <person name="Guyot R."/>
            <person name="Guo H.B."/>
            <person name="Guo H."/>
            <person name="Zheng G."/>
            <person name="Singh R."/>
            <person name="Sharma A."/>
            <person name="Min X."/>
            <person name="Zheng Y."/>
            <person name="Lee H."/>
            <person name="Gurtowski J."/>
            <person name="Sedlazeck F.J."/>
            <person name="Harkess A."/>
            <person name="McKain M.R."/>
            <person name="Liao Z."/>
            <person name="Fang J."/>
            <person name="Liu J."/>
            <person name="Zhang X."/>
            <person name="Zhang Q."/>
            <person name="Hu W."/>
            <person name="Qin Y."/>
            <person name="Wang K."/>
            <person name="Chen L.Y."/>
            <person name="Shirley N."/>
            <person name="Lin Y.R."/>
            <person name="Liu L.Y."/>
            <person name="Hernandez A.G."/>
            <person name="Wright C.L."/>
            <person name="Bulone V."/>
            <person name="Tuskan G.A."/>
            <person name="Heath K."/>
            <person name="Zee F."/>
            <person name="Moore P.H."/>
            <person name="Sunkar R."/>
            <person name="Leebens-Mack J.H."/>
            <person name="Mockler T."/>
            <person name="Bennetzen J.L."/>
            <person name="Freeling M."/>
            <person name="Sankoff D."/>
            <person name="Paterson A.H."/>
            <person name="Zhu X."/>
            <person name="Yang X."/>
            <person name="Smith J.A."/>
            <person name="Cushman J.C."/>
            <person name="Paull R.E."/>
            <person name="Yu Q."/>
        </authorList>
    </citation>
    <scope>NUCLEOTIDE SEQUENCE [LARGE SCALE GENOMIC DNA]</scope>
    <source>
        <strain evidence="3">cv. F153</strain>
    </source>
</reference>
<name>A0A6P5G929_ANACO</name>
<protein>
    <submittedName>
        <fullName evidence="4 5">Uncharacterized protein LOC109719904</fullName>
    </submittedName>
</protein>
<dbReference type="RefSeq" id="XP_020102332.1">
    <property type="nucleotide sequence ID" value="XM_020246743.1"/>
</dbReference>
<dbReference type="AlphaFoldDB" id="A0A6P5G929"/>
<reference evidence="4 5" key="2">
    <citation type="submission" date="2025-04" db="UniProtKB">
        <authorList>
            <consortium name="RefSeq"/>
        </authorList>
    </citation>
    <scope>IDENTIFICATION</scope>
    <source>
        <tissue evidence="4 5">Leaf</tissue>
    </source>
</reference>